<protein>
    <submittedName>
        <fullName evidence="1">Uncharacterized protein</fullName>
    </submittedName>
</protein>
<organism evidence="1 2">
    <name type="scientific">Fusarium pseudograminearum (strain CS3096)</name>
    <name type="common">Wheat and barley crown-rot fungus</name>
    <dbReference type="NCBI Taxonomy" id="1028729"/>
    <lineage>
        <taxon>Eukaryota</taxon>
        <taxon>Fungi</taxon>
        <taxon>Dikarya</taxon>
        <taxon>Ascomycota</taxon>
        <taxon>Pezizomycotina</taxon>
        <taxon>Sordariomycetes</taxon>
        <taxon>Hypocreomycetidae</taxon>
        <taxon>Hypocreales</taxon>
        <taxon>Nectriaceae</taxon>
        <taxon>Fusarium</taxon>
    </lineage>
</organism>
<dbReference type="RefSeq" id="XP_009261187.1">
    <property type="nucleotide sequence ID" value="XM_009262912.1"/>
</dbReference>
<evidence type="ECO:0000313" key="1">
    <source>
        <dbReference type="EMBL" id="EKJ70058.1"/>
    </source>
</evidence>
<accession>K3VCE9</accession>
<evidence type="ECO:0000313" key="2">
    <source>
        <dbReference type="Proteomes" id="UP000007978"/>
    </source>
</evidence>
<reference evidence="1 2" key="1">
    <citation type="journal article" date="2012" name="PLoS Pathog.">
        <title>Comparative pathogenomics reveals horizontally acquired novel virulence genes in fungi infecting cereal hosts.</title>
        <authorList>
            <person name="Gardiner D.M."/>
            <person name="McDonald M.C."/>
            <person name="Covarelli L."/>
            <person name="Solomon P.S."/>
            <person name="Rusu A.G."/>
            <person name="Marshall M."/>
            <person name="Kazan K."/>
            <person name="Chakraborty S."/>
            <person name="McDonald B.A."/>
            <person name="Manners J.M."/>
        </authorList>
    </citation>
    <scope>NUCLEOTIDE SEQUENCE [LARGE SCALE GENOMIC DNA]</scope>
    <source>
        <strain evidence="1 2">CS3096</strain>
    </source>
</reference>
<proteinExistence type="predicted"/>
<dbReference type="EMBL" id="AFNW01000317">
    <property type="protein sequence ID" value="EKJ70058.1"/>
    <property type="molecule type" value="Genomic_DNA"/>
</dbReference>
<sequence>MAMIYRMTLFVVYTSSTSVEKASTRHTCPTHVMDSRKTPGTTAELACQRSRRLQFPKTQPRDEPTELAAHTPTKPITFIFRSFTTIPCHHASWARPGVQYRHTHELFCKTEGVNSSGAATKLAIMLSLSKPVRLQVMY</sequence>
<comment type="caution">
    <text evidence="1">The sequence shown here is derived from an EMBL/GenBank/DDBJ whole genome shotgun (WGS) entry which is preliminary data.</text>
</comment>
<dbReference type="GeneID" id="20368412"/>
<gene>
    <name evidence="1" type="ORF">FPSE_09795</name>
</gene>
<name>K3VCE9_FUSPC</name>
<dbReference type="AlphaFoldDB" id="K3VCE9"/>
<keyword evidence="2" id="KW-1185">Reference proteome</keyword>
<dbReference type="HOGENOM" id="CLU_1855386_0_0_1"/>
<dbReference type="Proteomes" id="UP000007978">
    <property type="component" value="Chromosome 1"/>
</dbReference>
<dbReference type="OrthoDB" id="5096689at2759"/>
<dbReference type="KEGG" id="fpu:FPSE_09795"/>